<gene>
    <name evidence="2" type="ORF">NCTC11429_01887</name>
</gene>
<dbReference type="GeneID" id="78462628"/>
<dbReference type="RefSeq" id="WP_138096757.1">
    <property type="nucleotide sequence ID" value="NZ_CP158797.1"/>
</dbReference>
<proteinExistence type="predicted"/>
<name>A0A4U9UWN4_9SPHI</name>
<dbReference type="Proteomes" id="UP000308196">
    <property type="component" value="Chromosome"/>
</dbReference>
<reference evidence="2 3" key="1">
    <citation type="submission" date="2019-05" db="EMBL/GenBank/DDBJ databases">
        <authorList>
            <consortium name="Pathogen Informatics"/>
        </authorList>
    </citation>
    <scope>NUCLEOTIDE SEQUENCE [LARGE SCALE GENOMIC DNA]</scope>
    <source>
        <strain evidence="2 3">NCTC11429</strain>
    </source>
</reference>
<protein>
    <submittedName>
        <fullName evidence="2">Uncharacterized protein</fullName>
    </submittedName>
</protein>
<feature type="chain" id="PRO_5020806770" evidence="1">
    <location>
        <begin position="21"/>
        <end position="142"/>
    </location>
</feature>
<sequence>MKSLSLLALTTLLACSMLFVVCKSESHLDNPYQGKTEKELEILSDEKYHQIVSFASPVTCTNADDWKLMEIQSVCGASHLAYHRSVDKTTLRNKINDYNRLMEVYRPLIAPRINCAAYQKPLGVRCNNGKGIVGYEQTSPGY</sequence>
<evidence type="ECO:0000313" key="2">
    <source>
        <dbReference type="EMBL" id="VTR37527.1"/>
    </source>
</evidence>
<keyword evidence="1" id="KW-0732">Signal</keyword>
<dbReference type="EMBL" id="LR590484">
    <property type="protein sequence ID" value="VTR37527.1"/>
    <property type="molecule type" value="Genomic_DNA"/>
</dbReference>
<dbReference type="PROSITE" id="PS51257">
    <property type="entry name" value="PROKAR_LIPOPROTEIN"/>
    <property type="match status" value="1"/>
</dbReference>
<accession>A0A4U9UWN4</accession>
<feature type="signal peptide" evidence="1">
    <location>
        <begin position="1"/>
        <end position="20"/>
    </location>
</feature>
<dbReference type="KEGG" id="stha:NCTC11429_01887"/>
<dbReference type="STRING" id="1123265.GCA_000686625_00756"/>
<evidence type="ECO:0000313" key="3">
    <source>
        <dbReference type="Proteomes" id="UP000308196"/>
    </source>
</evidence>
<evidence type="ECO:0000256" key="1">
    <source>
        <dbReference type="SAM" id="SignalP"/>
    </source>
</evidence>
<organism evidence="2 3">
    <name type="scientific">Sphingobacterium thalpophilum</name>
    <dbReference type="NCBI Taxonomy" id="259"/>
    <lineage>
        <taxon>Bacteria</taxon>
        <taxon>Pseudomonadati</taxon>
        <taxon>Bacteroidota</taxon>
        <taxon>Sphingobacteriia</taxon>
        <taxon>Sphingobacteriales</taxon>
        <taxon>Sphingobacteriaceae</taxon>
        <taxon>Sphingobacterium</taxon>
    </lineage>
</organism>
<dbReference type="AlphaFoldDB" id="A0A4U9UWN4"/>